<keyword evidence="4" id="KW-1185">Reference proteome</keyword>
<proteinExistence type="predicted"/>
<dbReference type="InterPro" id="IPR036196">
    <property type="entry name" value="Ptyr_pPase_sf"/>
</dbReference>
<name>A0A554SH69_9ACTN</name>
<dbReference type="Pfam" id="PF01451">
    <property type="entry name" value="LMWPc"/>
    <property type="match status" value="1"/>
</dbReference>
<dbReference type="EMBL" id="VLNT01000002">
    <property type="protein sequence ID" value="TSD65700.1"/>
    <property type="molecule type" value="Genomic_DNA"/>
</dbReference>
<gene>
    <name evidence="3" type="ORF">FNM00_04590</name>
</gene>
<sequence length="307" mass="33789">MPSYRDRRAAQVAAMADPERVQLLNLILTDRTGELTAEMIAGVTRSPTDVHWVRSNLAELASVGLLVVETAPAGTITFRPSHDALARFGSLTSSPFTSPLPADDHAKPLERVSRTLVQRFENVLAPETVREFVVETYDLLARRATVRRFLPQLTERFAAERLEALASIEDKGRYVDDVLFVCVRNAGRSQIAAAFMRDRAGDSIRIRTAGSAPVTHVDPVVQQELVRRGLNVATEFPRPLTSEVVRASGVVVTMGCGDACPIVPGRRYIDWKVDDPVGKSHQEVRRIVDDISARVDRLIGEMGVATP</sequence>
<evidence type="ECO:0000256" key="1">
    <source>
        <dbReference type="ARBA" id="ARBA00022849"/>
    </source>
</evidence>
<reference evidence="3 4" key="1">
    <citation type="submission" date="2019-07" db="EMBL/GenBank/DDBJ databases">
        <authorList>
            <person name="Zhao L.H."/>
        </authorList>
    </citation>
    <scope>NUCLEOTIDE SEQUENCE [LARGE SCALE GENOMIC DNA]</scope>
    <source>
        <strain evidence="3 4">Co35</strain>
    </source>
</reference>
<dbReference type="GO" id="GO:0046685">
    <property type="term" value="P:response to arsenic-containing substance"/>
    <property type="evidence" value="ECO:0007669"/>
    <property type="project" value="UniProtKB-KW"/>
</dbReference>
<dbReference type="Pfam" id="PF21234">
    <property type="entry name" value="Phosphatase-like_N"/>
    <property type="match status" value="1"/>
</dbReference>
<feature type="domain" description="Phosphotyrosine protein phosphatase I" evidence="2">
    <location>
        <begin position="176"/>
        <end position="301"/>
    </location>
</feature>
<keyword evidence="1" id="KW-0059">Arsenical resistance</keyword>
<dbReference type="Gene3D" id="1.10.8.1060">
    <property type="entry name" value="Corynebacterium glutamicum thioredoxin-dependent arsenate reductase, N-terminal domain"/>
    <property type="match status" value="1"/>
</dbReference>
<dbReference type="InterPro" id="IPR048716">
    <property type="entry name" value="Phosphatase-like_N"/>
</dbReference>
<dbReference type="OrthoDB" id="9799372at2"/>
<dbReference type="Proteomes" id="UP000316988">
    <property type="component" value="Unassembled WGS sequence"/>
</dbReference>
<evidence type="ECO:0000313" key="3">
    <source>
        <dbReference type="EMBL" id="TSD65700.1"/>
    </source>
</evidence>
<organism evidence="3 4">
    <name type="scientific">Aeromicrobium piscarium</name>
    <dbReference type="NCBI Taxonomy" id="2590901"/>
    <lineage>
        <taxon>Bacteria</taxon>
        <taxon>Bacillati</taxon>
        <taxon>Actinomycetota</taxon>
        <taxon>Actinomycetes</taxon>
        <taxon>Propionibacteriales</taxon>
        <taxon>Nocardioidaceae</taxon>
        <taxon>Aeromicrobium</taxon>
    </lineage>
</organism>
<dbReference type="AlphaFoldDB" id="A0A554SH69"/>
<dbReference type="InterPro" id="IPR023485">
    <property type="entry name" value="Ptyr_pPase"/>
</dbReference>
<comment type="caution">
    <text evidence="3">The sequence shown here is derived from an EMBL/GenBank/DDBJ whole genome shotgun (WGS) entry which is preliminary data.</text>
</comment>
<dbReference type="SMART" id="SM00226">
    <property type="entry name" value="LMWPc"/>
    <property type="match status" value="1"/>
</dbReference>
<dbReference type="PANTHER" id="PTHR43428:SF1">
    <property type="entry name" value="ARSENATE REDUCTASE"/>
    <property type="match status" value="1"/>
</dbReference>
<dbReference type="PANTHER" id="PTHR43428">
    <property type="entry name" value="ARSENATE REDUCTASE"/>
    <property type="match status" value="1"/>
</dbReference>
<dbReference type="RefSeq" id="WP_143911892.1">
    <property type="nucleotide sequence ID" value="NZ_VLNT01000002.1"/>
</dbReference>
<accession>A0A554SH69</accession>
<evidence type="ECO:0000259" key="2">
    <source>
        <dbReference type="SMART" id="SM00226"/>
    </source>
</evidence>
<dbReference type="SUPFAM" id="SSF52788">
    <property type="entry name" value="Phosphotyrosine protein phosphatases I"/>
    <property type="match status" value="1"/>
</dbReference>
<dbReference type="NCBIfam" id="NF046112">
    <property type="entry name" value="MSMEG_6209_Nter"/>
    <property type="match status" value="1"/>
</dbReference>
<protein>
    <submittedName>
        <fullName evidence="3">Low molecular weight phosphatase family protein</fullName>
    </submittedName>
</protein>
<evidence type="ECO:0000313" key="4">
    <source>
        <dbReference type="Proteomes" id="UP000316988"/>
    </source>
</evidence>
<dbReference type="Gene3D" id="3.40.50.2300">
    <property type="match status" value="1"/>
</dbReference>